<dbReference type="SUPFAM" id="SSF110849">
    <property type="entry name" value="ParB/Sulfiredoxin"/>
    <property type="match status" value="1"/>
</dbReference>
<dbReference type="InterPro" id="IPR004437">
    <property type="entry name" value="ParB/RepB/Spo0J"/>
</dbReference>
<organism evidence="7 8">
    <name type="scientific">Bacteroides cellulosilyticus</name>
    <dbReference type="NCBI Taxonomy" id="246787"/>
    <lineage>
        <taxon>Bacteria</taxon>
        <taxon>Pseudomonadati</taxon>
        <taxon>Bacteroidota</taxon>
        <taxon>Bacteroidia</taxon>
        <taxon>Bacteroidales</taxon>
        <taxon>Bacteroidaceae</taxon>
        <taxon>Bacteroides</taxon>
    </lineage>
</organism>
<sequence length="581" mass="66970">MIMEATAIQSVEKNITMVALANVQPSNYNPRKNFDEASLVELSESIRQQGVLQPIGVRPIEDNRFEIVFGERRYRASLMAELEEIPALVMEISDEVAEEMAVTENLQRKDVTPIEEANAYQKLIDSGRHDVQSLVVQFGKNENYIRTRLKFVSLIPEIAQLLEQDEITISVASEICRYGEDIQKDVYDKHLKEDALHRSWRGMKATEVARNIERQYTTDLERYAFDKTLCLSCPHNTNNMVLFCEGGCGNCANRTCLAEMNAAYLTEKAVRLMEERPDVPLCHENTGYNEIVVERLTAMGYEVERLNCYAKAYPEQPEAPLKEDYDTAEEYEQAQSEYEQELNDYTEKCEEIRTRCEAGEITLYFRVESKDIVLCYMTKVTYASNSTNQEQTLSPMEKLEKQDKRNKEIVLEKTVEDTKKQILEVDMSECKFGQDEDKMIYFFLLSSLRKEHFEAVGIGEKKSYCHLTDEEKINIIANLTSKQKAIIRRDFLIANFKNAYGSNAIASLLLDFAQKHMPDLLADIKNGHNEVYEKRHQRIEEKKAVLLVQEQAKQEAEQSDKQQSEAGMQTEEQPREEDIAA</sequence>
<protein>
    <submittedName>
        <fullName evidence="7">ParB/RepB/Spo0J family partition protein</fullName>
    </submittedName>
</protein>
<dbReference type="PANTHER" id="PTHR33375">
    <property type="entry name" value="CHROMOSOME-PARTITIONING PROTEIN PARB-RELATED"/>
    <property type="match status" value="1"/>
</dbReference>
<keyword evidence="2" id="KW-0159">Chromosome partition</keyword>
<dbReference type="Gene3D" id="1.10.10.2830">
    <property type="match status" value="1"/>
</dbReference>
<evidence type="ECO:0000256" key="4">
    <source>
        <dbReference type="SAM" id="Coils"/>
    </source>
</evidence>
<gene>
    <name evidence="7" type="ORF">F2Y87_18920</name>
</gene>
<accession>A0A6L3JYM9</accession>
<dbReference type="InterPro" id="IPR036086">
    <property type="entry name" value="ParB/Sulfiredoxin_sf"/>
</dbReference>
<reference evidence="7 8" key="1">
    <citation type="journal article" date="2019" name="Nat. Med.">
        <title>A library of human gut bacterial isolates paired with longitudinal multiomics data enables mechanistic microbiome research.</title>
        <authorList>
            <person name="Poyet M."/>
            <person name="Groussin M."/>
            <person name="Gibbons S.M."/>
            <person name="Avila-Pacheco J."/>
            <person name="Jiang X."/>
            <person name="Kearney S.M."/>
            <person name="Perrotta A.R."/>
            <person name="Berdy B."/>
            <person name="Zhao S."/>
            <person name="Lieberman T.D."/>
            <person name="Swanson P.K."/>
            <person name="Smith M."/>
            <person name="Roesemann S."/>
            <person name="Alexander J.E."/>
            <person name="Rich S.A."/>
            <person name="Livny J."/>
            <person name="Vlamakis H."/>
            <person name="Clish C."/>
            <person name="Bullock K."/>
            <person name="Deik A."/>
            <person name="Scott J."/>
            <person name="Pierce K.A."/>
            <person name="Xavier R.J."/>
            <person name="Alm E.J."/>
        </authorList>
    </citation>
    <scope>NUCLEOTIDE SEQUENCE [LARGE SCALE GENOMIC DNA]</scope>
    <source>
        <strain evidence="7 8">BIOML-A8</strain>
    </source>
</reference>
<proteinExistence type="inferred from homology"/>
<dbReference type="FunFam" id="3.90.1530.30:FF:000001">
    <property type="entry name" value="Chromosome partitioning protein ParB"/>
    <property type="match status" value="1"/>
</dbReference>
<feature type="compositionally biased region" description="Basic and acidic residues" evidence="5">
    <location>
        <begin position="552"/>
        <end position="563"/>
    </location>
</feature>
<feature type="compositionally biased region" description="Basic and acidic residues" evidence="5">
    <location>
        <begin position="572"/>
        <end position="581"/>
    </location>
</feature>
<dbReference type="EMBL" id="VVYX01000024">
    <property type="protein sequence ID" value="KAA5416465.1"/>
    <property type="molecule type" value="Genomic_DNA"/>
</dbReference>
<dbReference type="InterPro" id="IPR050336">
    <property type="entry name" value="Chromosome_partition/occlusion"/>
</dbReference>
<evidence type="ECO:0000256" key="1">
    <source>
        <dbReference type="ARBA" id="ARBA00006295"/>
    </source>
</evidence>
<dbReference type="SMART" id="SM00470">
    <property type="entry name" value="ParB"/>
    <property type="match status" value="1"/>
</dbReference>
<evidence type="ECO:0000256" key="2">
    <source>
        <dbReference type="ARBA" id="ARBA00022829"/>
    </source>
</evidence>
<evidence type="ECO:0000313" key="7">
    <source>
        <dbReference type="EMBL" id="KAA5416465.1"/>
    </source>
</evidence>
<dbReference type="Pfam" id="PF02195">
    <property type="entry name" value="ParB_N"/>
    <property type="match status" value="1"/>
</dbReference>
<keyword evidence="4" id="KW-0175">Coiled coil</keyword>
<evidence type="ECO:0000259" key="6">
    <source>
        <dbReference type="SMART" id="SM00470"/>
    </source>
</evidence>
<dbReference type="NCBIfam" id="TIGR00180">
    <property type="entry name" value="parB_part"/>
    <property type="match status" value="1"/>
</dbReference>
<comment type="caution">
    <text evidence="7">The sequence shown here is derived from an EMBL/GenBank/DDBJ whole genome shotgun (WGS) entry which is preliminary data.</text>
</comment>
<dbReference type="AlphaFoldDB" id="A0A6L3JYM9"/>
<dbReference type="GO" id="GO:0005694">
    <property type="term" value="C:chromosome"/>
    <property type="evidence" value="ECO:0007669"/>
    <property type="project" value="TreeGrafter"/>
</dbReference>
<name>A0A6L3JYM9_9BACE</name>
<evidence type="ECO:0000256" key="5">
    <source>
        <dbReference type="SAM" id="MobiDB-lite"/>
    </source>
</evidence>
<dbReference type="Proteomes" id="UP000482653">
    <property type="component" value="Unassembled WGS sequence"/>
</dbReference>
<dbReference type="SUPFAM" id="SSF109709">
    <property type="entry name" value="KorB DNA-binding domain-like"/>
    <property type="match status" value="1"/>
</dbReference>
<dbReference type="GO" id="GO:0007059">
    <property type="term" value="P:chromosome segregation"/>
    <property type="evidence" value="ECO:0007669"/>
    <property type="project" value="UniProtKB-KW"/>
</dbReference>
<keyword evidence="3" id="KW-0238">DNA-binding</keyword>
<dbReference type="CDD" id="cd16393">
    <property type="entry name" value="SPO0J_N"/>
    <property type="match status" value="1"/>
</dbReference>
<evidence type="ECO:0000313" key="8">
    <source>
        <dbReference type="Proteomes" id="UP000482653"/>
    </source>
</evidence>
<dbReference type="Pfam" id="PF17762">
    <property type="entry name" value="HTH_ParB"/>
    <property type="match status" value="1"/>
</dbReference>
<feature type="region of interest" description="Disordered" evidence="5">
    <location>
        <begin position="550"/>
        <end position="581"/>
    </location>
</feature>
<evidence type="ECO:0000256" key="3">
    <source>
        <dbReference type="ARBA" id="ARBA00023125"/>
    </source>
</evidence>
<feature type="domain" description="ParB-like N-terminal" evidence="6">
    <location>
        <begin position="16"/>
        <end position="106"/>
    </location>
</feature>
<comment type="similarity">
    <text evidence="1">Belongs to the ParB family.</text>
</comment>
<dbReference type="InterPro" id="IPR003115">
    <property type="entry name" value="ParB_N"/>
</dbReference>
<dbReference type="PANTHER" id="PTHR33375:SF1">
    <property type="entry name" value="CHROMOSOME-PARTITIONING PROTEIN PARB-RELATED"/>
    <property type="match status" value="1"/>
</dbReference>
<dbReference type="InterPro" id="IPR041468">
    <property type="entry name" value="HTH_ParB/Spo0J"/>
</dbReference>
<feature type="coiled-coil region" evidence="4">
    <location>
        <begin position="321"/>
        <end position="355"/>
    </location>
</feature>
<dbReference type="Gene3D" id="3.90.1530.30">
    <property type="match status" value="1"/>
</dbReference>
<dbReference type="GO" id="GO:0003677">
    <property type="term" value="F:DNA binding"/>
    <property type="evidence" value="ECO:0007669"/>
    <property type="project" value="UniProtKB-KW"/>
</dbReference>